<name>A0A540MVP9_MALBA</name>
<gene>
    <name evidence="2" type="ORF">C1H46_011955</name>
</gene>
<dbReference type="Proteomes" id="UP000315295">
    <property type="component" value="Unassembled WGS sequence"/>
</dbReference>
<reference evidence="2 3" key="1">
    <citation type="journal article" date="2019" name="G3 (Bethesda)">
        <title>Sequencing of a Wild Apple (Malus baccata) Genome Unravels the Differences Between Cultivated and Wild Apple Species Regarding Disease Resistance and Cold Tolerance.</title>
        <authorList>
            <person name="Chen X."/>
        </authorList>
    </citation>
    <scope>NUCLEOTIDE SEQUENCE [LARGE SCALE GENOMIC DNA]</scope>
    <source>
        <strain evidence="3">cv. Shandingzi</strain>
        <tissue evidence="2">Leaves</tissue>
    </source>
</reference>
<feature type="compositionally biased region" description="Basic residues" evidence="1">
    <location>
        <begin position="17"/>
        <end position="33"/>
    </location>
</feature>
<evidence type="ECO:0000313" key="3">
    <source>
        <dbReference type="Proteomes" id="UP000315295"/>
    </source>
</evidence>
<protein>
    <submittedName>
        <fullName evidence="2">Uncharacterized protein</fullName>
    </submittedName>
</protein>
<evidence type="ECO:0000313" key="2">
    <source>
        <dbReference type="EMBL" id="TQE02430.1"/>
    </source>
</evidence>
<comment type="caution">
    <text evidence="2">The sequence shown here is derived from an EMBL/GenBank/DDBJ whole genome shotgun (WGS) entry which is preliminary data.</text>
</comment>
<proteinExistence type="predicted"/>
<keyword evidence="3" id="KW-1185">Reference proteome</keyword>
<sequence>MFCGAGDKQMGYSLRRNCSRHRRRRWGTKRMTKTRGDRRNQPVSKVQLGPNPILKNPKPTLPRPVLFTNRSGPVPSILGLARPMPTPN</sequence>
<evidence type="ECO:0000256" key="1">
    <source>
        <dbReference type="SAM" id="MobiDB-lite"/>
    </source>
</evidence>
<dbReference type="AlphaFoldDB" id="A0A540MVP9"/>
<organism evidence="2 3">
    <name type="scientific">Malus baccata</name>
    <name type="common">Siberian crab apple</name>
    <name type="synonym">Pyrus baccata</name>
    <dbReference type="NCBI Taxonomy" id="106549"/>
    <lineage>
        <taxon>Eukaryota</taxon>
        <taxon>Viridiplantae</taxon>
        <taxon>Streptophyta</taxon>
        <taxon>Embryophyta</taxon>
        <taxon>Tracheophyta</taxon>
        <taxon>Spermatophyta</taxon>
        <taxon>Magnoliopsida</taxon>
        <taxon>eudicotyledons</taxon>
        <taxon>Gunneridae</taxon>
        <taxon>Pentapetalae</taxon>
        <taxon>rosids</taxon>
        <taxon>fabids</taxon>
        <taxon>Rosales</taxon>
        <taxon>Rosaceae</taxon>
        <taxon>Amygdaloideae</taxon>
        <taxon>Maleae</taxon>
        <taxon>Malus</taxon>
    </lineage>
</organism>
<dbReference type="EMBL" id="VIEB01000176">
    <property type="protein sequence ID" value="TQE02430.1"/>
    <property type="molecule type" value="Genomic_DNA"/>
</dbReference>
<feature type="region of interest" description="Disordered" evidence="1">
    <location>
        <begin position="14"/>
        <end position="88"/>
    </location>
</feature>
<accession>A0A540MVP9</accession>